<dbReference type="EMBL" id="BAIV01000004">
    <property type="protein sequence ID" value="GAE82659.1"/>
    <property type="molecule type" value="Genomic_DNA"/>
</dbReference>
<dbReference type="Proteomes" id="UP000019131">
    <property type="component" value="Unassembled WGS sequence"/>
</dbReference>
<feature type="signal peptide" evidence="1">
    <location>
        <begin position="1"/>
        <end position="19"/>
    </location>
</feature>
<gene>
    <name evidence="2" type="ORF">JCM10512_881</name>
</gene>
<evidence type="ECO:0000313" key="2">
    <source>
        <dbReference type="EMBL" id="GAE82659.1"/>
    </source>
</evidence>
<sequence>MRKILVLLASLFILTHVNGQEQKQICIGTEQTYLILQVAPNGRLYQAYLGDKLVNQQDLRHLSSYVKGGTDGSVSTVAGKFIPVRVRKITLNRRLPSPTPTETRVPFCVTSLPIRRR</sequence>
<evidence type="ECO:0000256" key="1">
    <source>
        <dbReference type="SAM" id="SignalP"/>
    </source>
</evidence>
<evidence type="ECO:0000313" key="3">
    <source>
        <dbReference type="Proteomes" id="UP000019131"/>
    </source>
</evidence>
<keyword evidence="1" id="KW-0732">Signal</keyword>
<protein>
    <submittedName>
        <fullName evidence="2">Alpha-galactosidase</fullName>
    </submittedName>
</protein>
<reference evidence="2 3" key="1">
    <citation type="journal article" date="2014" name="Genome Announc.">
        <title>Draft Genome Sequence of Bacteroides reticulotermitis Strain JCM 10512T, Isolated from the Gut of a Termite.</title>
        <authorList>
            <person name="Yuki M."/>
            <person name="Oshima K."/>
            <person name="Suda W."/>
            <person name="Sakamoto M."/>
            <person name="Iida T."/>
            <person name="Hattori M."/>
            <person name="Ohkuma M."/>
        </authorList>
    </citation>
    <scope>NUCLEOTIDE SEQUENCE [LARGE SCALE GENOMIC DNA]</scope>
    <source>
        <strain evidence="2 3">JCM 10512</strain>
    </source>
</reference>
<name>W4UQ59_9BACE</name>
<feature type="chain" id="PRO_5004851392" evidence="1">
    <location>
        <begin position="20"/>
        <end position="117"/>
    </location>
</feature>
<dbReference type="AlphaFoldDB" id="W4UQ59"/>
<proteinExistence type="predicted"/>
<accession>W4UQ59</accession>
<organism evidence="2 3">
    <name type="scientific">Bacteroides reticulotermitis JCM 10512</name>
    <dbReference type="NCBI Taxonomy" id="1445607"/>
    <lineage>
        <taxon>Bacteria</taxon>
        <taxon>Pseudomonadati</taxon>
        <taxon>Bacteroidota</taxon>
        <taxon>Bacteroidia</taxon>
        <taxon>Bacteroidales</taxon>
        <taxon>Bacteroidaceae</taxon>
        <taxon>Bacteroides</taxon>
    </lineage>
</organism>
<comment type="caution">
    <text evidence="2">The sequence shown here is derived from an EMBL/GenBank/DDBJ whole genome shotgun (WGS) entry which is preliminary data.</text>
</comment>
<dbReference type="STRING" id="1445607.JCM10512_881"/>
<keyword evidence="3" id="KW-1185">Reference proteome</keyword>